<evidence type="ECO:0000256" key="2">
    <source>
        <dbReference type="ARBA" id="ARBA00022737"/>
    </source>
</evidence>
<dbReference type="GO" id="GO:0060090">
    <property type="term" value="F:molecular adaptor activity"/>
    <property type="evidence" value="ECO:0007669"/>
    <property type="project" value="TreeGrafter"/>
</dbReference>
<evidence type="ECO:0000256" key="3">
    <source>
        <dbReference type="ARBA" id="ARBA00022803"/>
    </source>
</evidence>
<dbReference type="AlphaFoldDB" id="A0A6J2KHX6"/>
<dbReference type="SMART" id="SM00028">
    <property type="entry name" value="TPR"/>
    <property type="match status" value="3"/>
</dbReference>
<dbReference type="GO" id="GO:0006620">
    <property type="term" value="P:post-translational protein targeting to endoplasmic reticulum membrane"/>
    <property type="evidence" value="ECO:0007669"/>
    <property type="project" value="TreeGrafter"/>
</dbReference>
<keyword evidence="2" id="KW-0677">Repeat</keyword>
<dbReference type="KEGG" id="bman:114250748"/>
<dbReference type="Gene3D" id="1.25.40.10">
    <property type="entry name" value="Tetratricopeptide repeat domain"/>
    <property type="match status" value="1"/>
</dbReference>
<dbReference type="PANTHER" id="PTHR45831">
    <property type="entry name" value="LD24721P"/>
    <property type="match status" value="1"/>
</dbReference>
<dbReference type="SUPFAM" id="SSF48452">
    <property type="entry name" value="TPR-like"/>
    <property type="match status" value="1"/>
</dbReference>
<feature type="domain" description="SGTA homodimerisation" evidence="5">
    <location>
        <begin position="6"/>
        <end position="54"/>
    </location>
</feature>
<dbReference type="PROSITE" id="PS50293">
    <property type="entry name" value="TPR_REGION"/>
    <property type="match status" value="1"/>
</dbReference>
<dbReference type="RefSeq" id="XP_028040542.1">
    <property type="nucleotide sequence ID" value="XM_028184741.1"/>
</dbReference>
<dbReference type="Gene3D" id="1.20.5.420">
    <property type="entry name" value="Immunoglobulin FC, subunit C"/>
    <property type="match status" value="1"/>
</dbReference>
<dbReference type="Proteomes" id="UP000504629">
    <property type="component" value="Unplaced"/>
</dbReference>
<organism evidence="6 7">
    <name type="scientific">Bombyx mandarina</name>
    <name type="common">Wild silk moth</name>
    <name type="synonym">Wild silkworm</name>
    <dbReference type="NCBI Taxonomy" id="7092"/>
    <lineage>
        <taxon>Eukaryota</taxon>
        <taxon>Metazoa</taxon>
        <taxon>Ecdysozoa</taxon>
        <taxon>Arthropoda</taxon>
        <taxon>Hexapoda</taxon>
        <taxon>Insecta</taxon>
        <taxon>Pterygota</taxon>
        <taxon>Neoptera</taxon>
        <taxon>Endopterygota</taxon>
        <taxon>Lepidoptera</taxon>
        <taxon>Glossata</taxon>
        <taxon>Ditrysia</taxon>
        <taxon>Bombycoidea</taxon>
        <taxon>Bombycidae</taxon>
        <taxon>Bombycinae</taxon>
        <taxon>Bombyx</taxon>
    </lineage>
</organism>
<keyword evidence="6" id="KW-1185">Reference proteome</keyword>
<reference evidence="7" key="1">
    <citation type="submission" date="2025-08" db="UniProtKB">
        <authorList>
            <consortium name="RefSeq"/>
        </authorList>
    </citation>
    <scope>IDENTIFICATION</scope>
    <source>
        <tissue evidence="7">Silk gland</tissue>
    </source>
</reference>
<evidence type="ECO:0000259" key="5">
    <source>
        <dbReference type="Pfam" id="PF16546"/>
    </source>
</evidence>
<accession>A0A6J2KHX6</accession>
<comment type="similarity">
    <text evidence="1">Belongs to the SGT family.</text>
</comment>
<dbReference type="Pfam" id="PF23195">
    <property type="entry name" value="UBQLN1"/>
    <property type="match status" value="1"/>
</dbReference>
<dbReference type="PROSITE" id="PS50005">
    <property type="entry name" value="TPR"/>
    <property type="match status" value="2"/>
</dbReference>
<name>A0A6J2KHX6_BOMMA</name>
<dbReference type="InterPro" id="IPR011990">
    <property type="entry name" value="TPR-like_helical_dom_sf"/>
</dbReference>
<evidence type="ECO:0000256" key="1">
    <source>
        <dbReference type="ARBA" id="ARBA00008175"/>
    </source>
</evidence>
<dbReference type="InterPro" id="IPR032374">
    <property type="entry name" value="SGTA_dimer"/>
</dbReference>
<dbReference type="Pfam" id="PF13414">
    <property type="entry name" value="TPR_11"/>
    <property type="match status" value="1"/>
</dbReference>
<proteinExistence type="inferred from homology"/>
<dbReference type="InterPro" id="IPR047150">
    <property type="entry name" value="SGT"/>
</dbReference>
<dbReference type="GO" id="GO:0072380">
    <property type="term" value="C:TRC complex"/>
    <property type="evidence" value="ECO:0007669"/>
    <property type="project" value="TreeGrafter"/>
</dbReference>
<dbReference type="InterPro" id="IPR019734">
    <property type="entry name" value="TPR_rpt"/>
</dbReference>
<dbReference type="GeneID" id="114250748"/>
<dbReference type="OrthoDB" id="2335338at2759"/>
<gene>
    <name evidence="7" type="primary">LOC114250748</name>
</gene>
<evidence type="ECO:0000256" key="4">
    <source>
        <dbReference type="PROSITE-ProRule" id="PRU00339"/>
    </source>
</evidence>
<dbReference type="GO" id="GO:0016020">
    <property type="term" value="C:membrane"/>
    <property type="evidence" value="ECO:0007669"/>
    <property type="project" value="TreeGrafter"/>
</dbReference>
<evidence type="ECO:0000313" key="7">
    <source>
        <dbReference type="RefSeq" id="XP_028040542.1"/>
    </source>
</evidence>
<protein>
    <submittedName>
        <fullName evidence="7">Small glutamine-rich tetratricopeptide repeat-containing protein alpha-like</fullName>
    </submittedName>
</protein>
<keyword evidence="3 4" id="KW-0802">TPR repeat</keyword>
<sequence>MSNEIKIVAASIVNFLKQQLDGDSLSPDSRESVEVGVQCIETAFELTTEDAARGLDLLQLVRQRLGPPANKAEAERLKNEGNELMKAERYNEALEKYTRAIEIDPRNAVYYCNRAAAHFRLCDPEAAVSDCTTALALQPDYSKAYGRLGLALTALERHCEARAAYARAAQLDPENESYRENLQLADQTLAQRPNDLSGLLRNPALINMATEMLTNPNMQNLISGLMTTTGGAQGVGEVPPGGINALLEVGQSLAQQMQAANPDLVEQLRRQLRPPGSGENQPPSQ</sequence>
<feature type="repeat" description="TPR" evidence="4">
    <location>
        <begin position="74"/>
        <end position="107"/>
    </location>
</feature>
<dbReference type="Pfam" id="PF16546">
    <property type="entry name" value="SGTA_dimer"/>
    <property type="match status" value="1"/>
</dbReference>
<dbReference type="Pfam" id="PF13181">
    <property type="entry name" value="TPR_8"/>
    <property type="match status" value="1"/>
</dbReference>
<evidence type="ECO:0000313" key="6">
    <source>
        <dbReference type="Proteomes" id="UP000504629"/>
    </source>
</evidence>
<feature type="repeat" description="TPR" evidence="4">
    <location>
        <begin position="142"/>
        <end position="175"/>
    </location>
</feature>
<dbReference type="PANTHER" id="PTHR45831:SF2">
    <property type="entry name" value="LD24721P"/>
    <property type="match status" value="1"/>
</dbReference>